<protein>
    <submittedName>
        <fullName evidence="1">Uncharacterized protein</fullName>
    </submittedName>
</protein>
<sequence>MAALHARKGVSVHRKVLQPIVTGMRSTLTSEAMENIYAMATAITLLSGCTIGNGHVCGPQTPALYCDREAYEKLMHPKPYIEN</sequence>
<reference evidence="1" key="1">
    <citation type="submission" date="2015-10" db="EMBL/GenBank/DDBJ databases">
        <authorList>
            <person name="Gilbert D.G."/>
        </authorList>
    </citation>
    <scope>NUCLEOTIDE SEQUENCE</scope>
    <source>
        <strain evidence="1">Phyl III-seqv23</strain>
    </source>
</reference>
<dbReference type="AlphaFoldDB" id="A0A0S4TT68"/>
<name>A0A0S4TT68_RALSL</name>
<evidence type="ECO:0000313" key="1">
    <source>
        <dbReference type="EMBL" id="CUV13268.1"/>
    </source>
</evidence>
<proteinExistence type="predicted"/>
<gene>
    <name evidence="1" type="ORF">RUN39_v1_550003</name>
</gene>
<accession>A0A0S4TT68</accession>
<dbReference type="EMBL" id="LN899819">
    <property type="protein sequence ID" value="CUV13268.1"/>
    <property type="molecule type" value="Genomic_DNA"/>
</dbReference>
<organism evidence="1">
    <name type="scientific">Ralstonia solanacearum</name>
    <name type="common">Pseudomonas solanacearum</name>
    <dbReference type="NCBI Taxonomy" id="305"/>
    <lineage>
        <taxon>Bacteria</taxon>
        <taxon>Pseudomonadati</taxon>
        <taxon>Pseudomonadota</taxon>
        <taxon>Betaproteobacteria</taxon>
        <taxon>Burkholderiales</taxon>
        <taxon>Burkholderiaceae</taxon>
        <taxon>Ralstonia</taxon>
        <taxon>Ralstonia solanacearum species complex</taxon>
    </lineage>
</organism>